<dbReference type="Proteomes" id="UP001596337">
    <property type="component" value="Unassembled WGS sequence"/>
</dbReference>
<evidence type="ECO:0000313" key="2">
    <source>
        <dbReference type="EMBL" id="MFC6865594.1"/>
    </source>
</evidence>
<dbReference type="SMART" id="SM00460">
    <property type="entry name" value="TGc"/>
    <property type="match status" value="1"/>
</dbReference>
<evidence type="ECO:0000259" key="1">
    <source>
        <dbReference type="SMART" id="SM00460"/>
    </source>
</evidence>
<dbReference type="Pfam" id="PF08379">
    <property type="entry name" value="Bact_transglu_N"/>
    <property type="match status" value="1"/>
</dbReference>
<sequence length="280" mass="30954">MSWQLRVVHRTGYHYTLPATTSYNEARLTPRSERGQTVVASRLDTTPATREYRYTDYWGTVVSAFDLHEPHTEFSVVATSVVTTSGPVSPVRTHTWADLYRPDVIDAYAEYLQPTAYTPRDAQLDQMAHRLSARTSPADAVFALTHWAREQLTYRPGSTGVHSSASDAWAAREGVCQDYAHVALVMLRAIGIPARYVSGYLYGEPRAEPGRTVRGESHAWVEVWTGGWWAYDPTNALAVGARHVSVARGRDYADVTPLKGVFTGGGTSTLDVAVHLTRLG</sequence>
<evidence type="ECO:0000313" key="3">
    <source>
        <dbReference type="Proteomes" id="UP001596337"/>
    </source>
</evidence>
<dbReference type="SUPFAM" id="SSF54001">
    <property type="entry name" value="Cysteine proteinases"/>
    <property type="match status" value="1"/>
</dbReference>
<dbReference type="InterPro" id="IPR013589">
    <property type="entry name" value="Bac_transglu_N"/>
</dbReference>
<dbReference type="PANTHER" id="PTHR33490:SF6">
    <property type="entry name" value="SLL1049 PROTEIN"/>
    <property type="match status" value="1"/>
</dbReference>
<proteinExistence type="predicted"/>
<accession>A0ABW2BSY0</accession>
<feature type="domain" description="Transglutaminase-like" evidence="1">
    <location>
        <begin position="168"/>
        <end position="235"/>
    </location>
</feature>
<dbReference type="RefSeq" id="WP_345391974.1">
    <property type="nucleotide sequence ID" value="NZ_BAABLA010000007.1"/>
</dbReference>
<gene>
    <name evidence="2" type="ORF">ACFQGD_00370</name>
</gene>
<dbReference type="InterPro" id="IPR038765">
    <property type="entry name" value="Papain-like_cys_pep_sf"/>
</dbReference>
<dbReference type="InterPro" id="IPR002931">
    <property type="entry name" value="Transglutaminase-like"/>
</dbReference>
<protein>
    <submittedName>
        <fullName evidence="2">Transglutaminase family protein</fullName>
    </submittedName>
</protein>
<dbReference type="Gene3D" id="3.10.620.30">
    <property type="match status" value="1"/>
</dbReference>
<dbReference type="Pfam" id="PF01841">
    <property type="entry name" value="Transglut_core"/>
    <property type="match status" value="1"/>
</dbReference>
<keyword evidence="3" id="KW-1185">Reference proteome</keyword>
<organism evidence="2 3">
    <name type="scientific">Haloechinothrix salitolerans</name>
    <dbReference type="NCBI Taxonomy" id="926830"/>
    <lineage>
        <taxon>Bacteria</taxon>
        <taxon>Bacillati</taxon>
        <taxon>Actinomycetota</taxon>
        <taxon>Actinomycetes</taxon>
        <taxon>Pseudonocardiales</taxon>
        <taxon>Pseudonocardiaceae</taxon>
        <taxon>Haloechinothrix</taxon>
    </lineage>
</organism>
<name>A0ABW2BSY0_9PSEU</name>
<comment type="caution">
    <text evidence="2">The sequence shown here is derived from an EMBL/GenBank/DDBJ whole genome shotgun (WGS) entry which is preliminary data.</text>
</comment>
<reference evidence="3" key="1">
    <citation type="journal article" date="2019" name="Int. J. Syst. Evol. Microbiol.">
        <title>The Global Catalogue of Microorganisms (GCM) 10K type strain sequencing project: providing services to taxonomists for standard genome sequencing and annotation.</title>
        <authorList>
            <consortium name="The Broad Institute Genomics Platform"/>
            <consortium name="The Broad Institute Genome Sequencing Center for Infectious Disease"/>
            <person name="Wu L."/>
            <person name="Ma J."/>
        </authorList>
    </citation>
    <scope>NUCLEOTIDE SEQUENCE [LARGE SCALE GENOMIC DNA]</scope>
    <source>
        <strain evidence="3">KCTC 32255</strain>
    </source>
</reference>
<dbReference type="EMBL" id="JBHSXX010000001">
    <property type="protein sequence ID" value="MFC6865594.1"/>
    <property type="molecule type" value="Genomic_DNA"/>
</dbReference>
<dbReference type="PANTHER" id="PTHR33490">
    <property type="entry name" value="BLR5614 PROTEIN-RELATED"/>
    <property type="match status" value="1"/>
</dbReference>